<dbReference type="RefSeq" id="WP_244925591.1">
    <property type="nucleotide sequence ID" value="NZ_LR134529.1"/>
</dbReference>
<organism evidence="1 2">
    <name type="scientific">Bartonella vinsonii</name>
    <name type="common">Rochalimaea vinsonii</name>
    <dbReference type="NCBI Taxonomy" id="33047"/>
    <lineage>
        <taxon>Bacteria</taxon>
        <taxon>Pseudomonadati</taxon>
        <taxon>Pseudomonadota</taxon>
        <taxon>Alphaproteobacteria</taxon>
        <taxon>Hyphomicrobiales</taxon>
        <taxon>Bartonellaceae</taxon>
        <taxon>Bartonella</taxon>
    </lineage>
</organism>
<sequence length="201" mass="22560">MGYFLFSNHFLVLAETLDNIFNNRYSRNYLHYQSEVSELQMSITAKEDINKLPRADLWIISADEPDHLVPWINEWCVKNKQAYINSGYVNDIAVFGLFYILGKTGCYACSSSIGNFPEKSDGLIYEACAAINNNFKVATFPPVNALSAAICVNDALKFLGGGGYGDLFSADHRVGIWSSKLFTEERSLKKNPHYKVCGTKQ</sequence>
<gene>
    <name evidence="1" type="ORF">NCTC12905_00478</name>
</gene>
<dbReference type="EMBL" id="LR134529">
    <property type="protein sequence ID" value="VEJ44835.1"/>
    <property type="molecule type" value="Genomic_DNA"/>
</dbReference>
<evidence type="ECO:0000313" key="2">
    <source>
        <dbReference type="Proteomes" id="UP000274201"/>
    </source>
</evidence>
<accession>A0A448V4X8</accession>
<name>A0A448V4X8_BARVI</name>
<dbReference type="Proteomes" id="UP000274201">
    <property type="component" value="Chromosome"/>
</dbReference>
<dbReference type="GO" id="GO:0008641">
    <property type="term" value="F:ubiquitin-like modifier activating enzyme activity"/>
    <property type="evidence" value="ECO:0007669"/>
    <property type="project" value="InterPro"/>
</dbReference>
<evidence type="ECO:0000313" key="1">
    <source>
        <dbReference type="EMBL" id="VEJ44835.1"/>
    </source>
</evidence>
<reference evidence="1 2" key="1">
    <citation type="submission" date="2018-12" db="EMBL/GenBank/DDBJ databases">
        <authorList>
            <consortium name="Pathogen Informatics"/>
        </authorList>
    </citation>
    <scope>NUCLEOTIDE SEQUENCE [LARGE SCALE GENOMIC DNA]</scope>
    <source>
        <strain evidence="1 2">NCTC12905</strain>
    </source>
</reference>
<proteinExistence type="predicted"/>
<dbReference type="Gene3D" id="3.40.50.720">
    <property type="entry name" value="NAD(P)-binding Rossmann-like Domain"/>
    <property type="match status" value="1"/>
</dbReference>
<evidence type="ECO:0008006" key="3">
    <source>
        <dbReference type="Google" id="ProtNLM"/>
    </source>
</evidence>
<dbReference type="AlphaFoldDB" id="A0A448V4X8"/>
<dbReference type="SUPFAM" id="SSF69572">
    <property type="entry name" value="Activating enzymes of the ubiquitin-like proteins"/>
    <property type="match status" value="1"/>
</dbReference>
<protein>
    <recommendedName>
        <fullName evidence="3">THIF-type NAD/FAD binding fold domain-containing protein</fullName>
    </recommendedName>
</protein>
<dbReference type="InterPro" id="IPR035985">
    <property type="entry name" value="Ubiquitin-activating_enz"/>
</dbReference>